<dbReference type="SMART" id="SM00115">
    <property type="entry name" value="CASc"/>
    <property type="match status" value="1"/>
</dbReference>
<evidence type="ECO:0000256" key="4">
    <source>
        <dbReference type="ARBA" id="ARBA00022801"/>
    </source>
</evidence>
<dbReference type="EMBL" id="JAANHZ010000106">
    <property type="protein sequence ID" value="KAG5315802.1"/>
    <property type="molecule type" value="Genomic_DNA"/>
</dbReference>
<dbReference type="AlphaFoldDB" id="A0A836JCP2"/>
<feature type="non-terminal residue" evidence="10">
    <location>
        <position position="465"/>
    </location>
</feature>
<comment type="caution">
    <text evidence="10">The sequence shown here is derived from an EMBL/GenBank/DDBJ whole genome shotgun (WGS) entry which is preliminary data.</text>
</comment>
<dbReference type="InterPro" id="IPR029030">
    <property type="entry name" value="Caspase-like_dom_sf"/>
</dbReference>
<dbReference type="GO" id="GO:0004197">
    <property type="term" value="F:cysteine-type endopeptidase activity"/>
    <property type="evidence" value="ECO:0007669"/>
    <property type="project" value="InterPro"/>
</dbReference>
<dbReference type="GO" id="GO:1990525">
    <property type="term" value="F:BIR domain binding"/>
    <property type="evidence" value="ECO:0007669"/>
    <property type="project" value="UniProtKB-ARBA"/>
</dbReference>
<evidence type="ECO:0000313" key="11">
    <source>
        <dbReference type="Proteomes" id="UP000667349"/>
    </source>
</evidence>
<keyword evidence="6" id="KW-0865">Zymogen</keyword>
<reference evidence="10" key="1">
    <citation type="submission" date="2020-02" db="EMBL/GenBank/DDBJ databases">
        <title>Relaxed selection underlies rapid genomic changes in the transitions from sociality to social parasitism in ants.</title>
        <authorList>
            <person name="Bi X."/>
        </authorList>
    </citation>
    <scope>NUCLEOTIDE SEQUENCE</scope>
    <source>
        <strain evidence="10">BGI-DK2013a</strain>
        <tissue evidence="10">Whole body</tissue>
    </source>
</reference>
<dbReference type="InterPro" id="IPR002398">
    <property type="entry name" value="Pept_C14"/>
</dbReference>
<keyword evidence="5" id="KW-0788">Thiol protease</keyword>
<sequence>MEIGKEIEKQMINLEFLVQLKTSEDKCYNLLKKVYKNRCINRGCIHAYFDVVNGNVRGSANQKKEIKKKKDKINFQREVNNNIGNTSPNSPSNLTILRERSNSAVIDSIGLKRYLAVLASSTARRRSKSLTATDYCTLSVSHCTDNLCIPGTSRDDHAIKTTNNKREDEQFNERVKSSLSTIDAIGTIEKKSLINSPPKLIALMPVEKDADCYNMNHKNRGKCIIFNHEDFSMSTQMKRVGSAKDAERLQKTFGDLGFDVELHNDFTFSEIQDVLKRVSQLDHTDNDCLCVITLTHGLQKDIICANDVMYTSNELWKPFAADKCLTLAGKPKLFFIQACRGDESDDGIQLVANRSLRGTETDSITTSYSIPIHADFLLAHSSIEGFYTWRSPFEGTWYIQCLCDILDEHGTTMDLMKILTLTARKVATEFSSVNLEHRILHNKKQVPSVTTMLIRSVYFPPKSKK</sequence>
<dbReference type="InterPro" id="IPR011600">
    <property type="entry name" value="Pept_C14_caspase"/>
</dbReference>
<dbReference type="PANTHER" id="PTHR10454:SF232">
    <property type="entry name" value="AT03047P-RELATED"/>
    <property type="match status" value="1"/>
</dbReference>
<dbReference type="PROSITE" id="PS50207">
    <property type="entry name" value="CASPASE_P10"/>
    <property type="match status" value="1"/>
</dbReference>
<dbReference type="PROSITE" id="PS01122">
    <property type="entry name" value="CASPASE_CYS"/>
    <property type="match status" value="1"/>
</dbReference>
<keyword evidence="11" id="KW-1185">Reference proteome</keyword>
<evidence type="ECO:0000256" key="6">
    <source>
        <dbReference type="ARBA" id="ARBA00023145"/>
    </source>
</evidence>
<dbReference type="FunFam" id="3.40.50.1460:FF:000001">
    <property type="entry name" value="Caspase-3 preproprotein"/>
    <property type="match status" value="1"/>
</dbReference>
<evidence type="ECO:0000259" key="9">
    <source>
        <dbReference type="PROSITE" id="PS50208"/>
    </source>
</evidence>
<comment type="similarity">
    <text evidence="1 7">Belongs to the peptidase C14A family.</text>
</comment>
<evidence type="ECO:0000256" key="1">
    <source>
        <dbReference type="ARBA" id="ARBA00010134"/>
    </source>
</evidence>
<dbReference type="GO" id="GO:0045476">
    <property type="term" value="P:nurse cell apoptotic process"/>
    <property type="evidence" value="ECO:0007669"/>
    <property type="project" value="UniProtKB-ARBA"/>
</dbReference>
<dbReference type="GO" id="GO:0016322">
    <property type="term" value="P:neuron remodeling"/>
    <property type="evidence" value="ECO:0007669"/>
    <property type="project" value="UniProtKB-ARBA"/>
</dbReference>
<keyword evidence="4" id="KW-0378">Hydrolase</keyword>
<dbReference type="Proteomes" id="UP000667349">
    <property type="component" value="Unassembled WGS sequence"/>
</dbReference>
<evidence type="ECO:0000256" key="5">
    <source>
        <dbReference type="ARBA" id="ARBA00022807"/>
    </source>
</evidence>
<evidence type="ECO:0000256" key="7">
    <source>
        <dbReference type="RuleBase" id="RU003971"/>
    </source>
</evidence>
<evidence type="ECO:0000313" key="10">
    <source>
        <dbReference type="EMBL" id="KAG5315802.1"/>
    </source>
</evidence>
<feature type="domain" description="Caspase family p10" evidence="8">
    <location>
        <begin position="366"/>
        <end position="461"/>
    </location>
</feature>
<dbReference type="GO" id="GO:0043525">
    <property type="term" value="P:positive regulation of neuron apoptotic process"/>
    <property type="evidence" value="ECO:0007669"/>
    <property type="project" value="TreeGrafter"/>
</dbReference>
<dbReference type="GO" id="GO:0006508">
    <property type="term" value="P:proteolysis"/>
    <property type="evidence" value="ECO:0007669"/>
    <property type="project" value="UniProtKB-KW"/>
</dbReference>
<dbReference type="PANTHER" id="PTHR10454">
    <property type="entry name" value="CASPASE"/>
    <property type="match status" value="1"/>
</dbReference>
<protein>
    <submittedName>
        <fullName evidence="10">CASP1 protein</fullName>
    </submittedName>
</protein>
<dbReference type="Pfam" id="PF00656">
    <property type="entry name" value="Peptidase_C14"/>
    <property type="match status" value="1"/>
</dbReference>
<accession>A0A836JCP2</accession>
<feature type="non-terminal residue" evidence="10">
    <location>
        <position position="1"/>
    </location>
</feature>
<organism evidence="10 11">
    <name type="scientific">Acromyrmex insinuator</name>
    <dbReference type="NCBI Taxonomy" id="230686"/>
    <lineage>
        <taxon>Eukaryota</taxon>
        <taxon>Metazoa</taxon>
        <taxon>Ecdysozoa</taxon>
        <taxon>Arthropoda</taxon>
        <taxon>Hexapoda</taxon>
        <taxon>Insecta</taxon>
        <taxon>Pterygota</taxon>
        <taxon>Neoptera</taxon>
        <taxon>Endopterygota</taxon>
        <taxon>Hymenoptera</taxon>
        <taxon>Apocrita</taxon>
        <taxon>Aculeata</taxon>
        <taxon>Formicoidea</taxon>
        <taxon>Formicidae</taxon>
        <taxon>Myrmicinae</taxon>
        <taxon>Acromyrmex</taxon>
    </lineage>
</organism>
<name>A0A836JCP2_9HYME</name>
<dbReference type="InterPro" id="IPR015917">
    <property type="entry name" value="Pept_C14A"/>
</dbReference>
<keyword evidence="3" id="KW-0053">Apoptosis</keyword>
<evidence type="ECO:0000259" key="8">
    <source>
        <dbReference type="PROSITE" id="PS50207"/>
    </source>
</evidence>
<evidence type="ECO:0000256" key="2">
    <source>
        <dbReference type="ARBA" id="ARBA00022670"/>
    </source>
</evidence>
<dbReference type="SUPFAM" id="SSF52129">
    <property type="entry name" value="Caspase-like"/>
    <property type="match status" value="1"/>
</dbReference>
<dbReference type="GO" id="GO:0005737">
    <property type="term" value="C:cytoplasm"/>
    <property type="evidence" value="ECO:0007669"/>
    <property type="project" value="TreeGrafter"/>
</dbReference>
<dbReference type="PRINTS" id="PR00376">
    <property type="entry name" value="IL1BCENZYME"/>
</dbReference>
<dbReference type="CDD" id="cd00032">
    <property type="entry name" value="CASc"/>
    <property type="match status" value="1"/>
</dbReference>
<gene>
    <name evidence="10" type="primary">Casp1_0</name>
    <name evidence="10" type="ORF">G6Z75_0006523</name>
</gene>
<dbReference type="InterPro" id="IPR001309">
    <property type="entry name" value="Pept_C14_p20"/>
</dbReference>
<dbReference type="Gene3D" id="3.40.50.1460">
    <property type="match status" value="1"/>
</dbReference>
<proteinExistence type="inferred from homology"/>
<keyword evidence="2" id="KW-0645">Protease</keyword>
<dbReference type="GO" id="GO:0045751">
    <property type="term" value="P:negative regulation of Toll signaling pathway"/>
    <property type="evidence" value="ECO:0007669"/>
    <property type="project" value="UniProtKB-ARBA"/>
</dbReference>
<feature type="domain" description="Caspase family p20" evidence="9">
    <location>
        <begin position="219"/>
        <end position="343"/>
    </location>
</feature>
<dbReference type="InterPro" id="IPR033139">
    <property type="entry name" value="Caspase_cys_AS"/>
</dbReference>
<dbReference type="InterPro" id="IPR002138">
    <property type="entry name" value="Pept_C14_p10"/>
</dbReference>
<evidence type="ECO:0000256" key="3">
    <source>
        <dbReference type="ARBA" id="ARBA00022703"/>
    </source>
</evidence>
<dbReference type="PROSITE" id="PS50208">
    <property type="entry name" value="CASPASE_P20"/>
    <property type="match status" value="1"/>
</dbReference>